<dbReference type="InterPro" id="IPR043129">
    <property type="entry name" value="ATPase_NBD"/>
</dbReference>
<protein>
    <submittedName>
        <fullName evidence="6">Xylulokinase</fullName>
    </submittedName>
</protein>
<evidence type="ECO:0000259" key="4">
    <source>
        <dbReference type="Pfam" id="PF00370"/>
    </source>
</evidence>
<dbReference type="CDD" id="cd07804">
    <property type="entry name" value="ASKHA_NBD_FGGY_RrXK-like"/>
    <property type="match status" value="1"/>
</dbReference>
<dbReference type="AlphaFoldDB" id="A0A2V3TZE0"/>
<keyword evidence="7" id="KW-1185">Reference proteome</keyword>
<dbReference type="GO" id="GO:0016301">
    <property type="term" value="F:kinase activity"/>
    <property type="evidence" value="ECO:0007669"/>
    <property type="project" value="UniProtKB-KW"/>
</dbReference>
<comment type="caution">
    <text evidence="6">The sequence shown here is derived from an EMBL/GenBank/DDBJ whole genome shotgun (WGS) entry which is preliminary data.</text>
</comment>
<evidence type="ECO:0000313" key="6">
    <source>
        <dbReference type="EMBL" id="PXW54219.1"/>
    </source>
</evidence>
<dbReference type="PANTHER" id="PTHR43095">
    <property type="entry name" value="SUGAR KINASE"/>
    <property type="match status" value="1"/>
</dbReference>
<dbReference type="InterPro" id="IPR018484">
    <property type="entry name" value="FGGY_N"/>
</dbReference>
<dbReference type="Pfam" id="PF02782">
    <property type="entry name" value="FGGY_C"/>
    <property type="match status" value="1"/>
</dbReference>
<dbReference type="RefSeq" id="WP_110377443.1">
    <property type="nucleotide sequence ID" value="NZ_JAHBRY010000002.1"/>
</dbReference>
<dbReference type="InterPro" id="IPR018485">
    <property type="entry name" value="FGGY_C"/>
</dbReference>
<evidence type="ECO:0000259" key="5">
    <source>
        <dbReference type="Pfam" id="PF02782"/>
    </source>
</evidence>
<dbReference type="Pfam" id="PF00370">
    <property type="entry name" value="FGGY_N"/>
    <property type="match status" value="1"/>
</dbReference>
<feature type="domain" description="Carbohydrate kinase FGGY C-terminal" evidence="5">
    <location>
        <begin position="266"/>
        <end position="459"/>
    </location>
</feature>
<feature type="domain" description="Carbohydrate kinase FGGY N-terminal" evidence="4">
    <location>
        <begin position="3"/>
        <end position="254"/>
    </location>
</feature>
<keyword evidence="3 6" id="KW-0418">Kinase</keyword>
<proteinExistence type="inferred from homology"/>
<dbReference type="Proteomes" id="UP000248021">
    <property type="component" value="Unassembled WGS sequence"/>
</dbReference>
<dbReference type="PIRSF" id="PIRSF000538">
    <property type="entry name" value="GlpK"/>
    <property type="match status" value="1"/>
</dbReference>
<dbReference type="PANTHER" id="PTHR43095:SF5">
    <property type="entry name" value="XYLULOSE KINASE"/>
    <property type="match status" value="1"/>
</dbReference>
<name>A0A2V3TZE0_9HYPH</name>
<reference evidence="6 7" key="1">
    <citation type="submission" date="2018-05" db="EMBL/GenBank/DDBJ databases">
        <title>Genomic Encyclopedia of Type Strains, Phase IV (KMG-IV): sequencing the most valuable type-strain genomes for metagenomic binning, comparative biology and taxonomic classification.</title>
        <authorList>
            <person name="Goeker M."/>
        </authorList>
    </citation>
    <scope>NUCLEOTIDE SEQUENCE [LARGE SCALE GENOMIC DNA]</scope>
    <source>
        <strain evidence="6 7">DSM 6462</strain>
    </source>
</reference>
<evidence type="ECO:0000256" key="3">
    <source>
        <dbReference type="ARBA" id="ARBA00022777"/>
    </source>
</evidence>
<organism evidence="6 7">
    <name type="scientific">Chelatococcus asaccharovorans</name>
    <dbReference type="NCBI Taxonomy" id="28210"/>
    <lineage>
        <taxon>Bacteria</taxon>
        <taxon>Pseudomonadati</taxon>
        <taxon>Pseudomonadota</taxon>
        <taxon>Alphaproteobacteria</taxon>
        <taxon>Hyphomicrobiales</taxon>
        <taxon>Chelatococcaceae</taxon>
        <taxon>Chelatococcus</taxon>
    </lineage>
</organism>
<dbReference type="InterPro" id="IPR000577">
    <property type="entry name" value="Carb_kinase_FGGY"/>
</dbReference>
<dbReference type="InterPro" id="IPR050406">
    <property type="entry name" value="FGGY_Carb_Kinase"/>
</dbReference>
<accession>A0A2V3TZE0</accession>
<comment type="similarity">
    <text evidence="1">Belongs to the FGGY kinase family.</text>
</comment>
<gene>
    <name evidence="6" type="ORF">C7450_112248</name>
</gene>
<dbReference type="SUPFAM" id="SSF53067">
    <property type="entry name" value="Actin-like ATPase domain"/>
    <property type="match status" value="2"/>
</dbReference>
<dbReference type="OrthoDB" id="9805576at2"/>
<evidence type="ECO:0000256" key="2">
    <source>
        <dbReference type="ARBA" id="ARBA00022679"/>
    </source>
</evidence>
<evidence type="ECO:0000256" key="1">
    <source>
        <dbReference type="ARBA" id="ARBA00009156"/>
    </source>
</evidence>
<evidence type="ECO:0000313" key="7">
    <source>
        <dbReference type="Proteomes" id="UP000248021"/>
    </source>
</evidence>
<sequence>MNYVIGIDIGTQSTKALVCDANGHIVAQMSKGYHPDTPRPLWAEQDAGIWLAATRACIAGSVERARAAVPGLAAADIRSICISSLYGGSGIPVDGDINPLHPCLIWMDRRAEAEVAWVRQSIDVDAMAEITGNHVDSYYGYTKILWLKANRPDVWARTKYFLPPNAFVIHALTGEIAVDHSSAGNIGGVYDLARRCWSEAMLSSLGIPSAMMPERLVHSHDVVGGLKADVAAELGLAAGTPVVAGGVDAAVATFAAGATRRGQHVAMIGTSMCWGHITPTVEPASKLVSMPHVFNGDRDAYVFGGAIAAGASETWFREQFCKADAEEALRSDQDVHAVLDGAARPLPAGADGLIFLPYLMGERSPIWDGRASGAFVGLSLYHTRAHAYRAVLEGVAFALRHNIEASDTASLDDDLIVVGGAAQSELWLQIIADITGRRVLTIAENVEAAMGAALLAALGAGLVSPQQAADGWVTLTVSAEPRASERHAYDASFAVYRSLYPTLKDGMHRLRALAEAPHP</sequence>
<dbReference type="Gene3D" id="3.30.420.40">
    <property type="match status" value="2"/>
</dbReference>
<keyword evidence="2" id="KW-0808">Transferase</keyword>
<dbReference type="EMBL" id="QJJK01000012">
    <property type="protein sequence ID" value="PXW54219.1"/>
    <property type="molecule type" value="Genomic_DNA"/>
</dbReference>
<dbReference type="GO" id="GO:0005975">
    <property type="term" value="P:carbohydrate metabolic process"/>
    <property type="evidence" value="ECO:0007669"/>
    <property type="project" value="InterPro"/>
</dbReference>